<dbReference type="InterPro" id="IPR027417">
    <property type="entry name" value="P-loop_NTPase"/>
</dbReference>
<evidence type="ECO:0000256" key="9">
    <source>
        <dbReference type="ARBA" id="ARBA00037581"/>
    </source>
</evidence>
<evidence type="ECO:0000256" key="6">
    <source>
        <dbReference type="ARBA" id="ARBA00022844"/>
    </source>
</evidence>
<evidence type="ECO:0000256" key="5">
    <source>
        <dbReference type="ARBA" id="ARBA00022840"/>
    </source>
</evidence>
<dbReference type="Pfam" id="PF04851">
    <property type="entry name" value="ResIII"/>
    <property type="match status" value="1"/>
</dbReference>
<evidence type="ECO:0000256" key="10">
    <source>
        <dbReference type="ARBA" id="ARBA00038498"/>
    </source>
</evidence>
<dbReference type="PANTHER" id="PTHR47396:SF1">
    <property type="entry name" value="ATP-DEPENDENT HELICASE IRC3-RELATED"/>
    <property type="match status" value="1"/>
</dbReference>
<dbReference type="GeneID" id="25392287"/>
<protein>
    <submittedName>
        <fullName evidence="12">DNA or RNA helicases of superfamily II</fullName>
    </submittedName>
</protein>
<keyword evidence="6" id="KW-0946">Virion</keyword>
<keyword evidence="8" id="KW-0804">Transcription</keyword>
<dbReference type="InterPro" id="IPR006935">
    <property type="entry name" value="Helicase/UvrB_N"/>
</dbReference>
<evidence type="ECO:0000256" key="2">
    <source>
        <dbReference type="ARBA" id="ARBA00022741"/>
    </source>
</evidence>
<dbReference type="Proteomes" id="UP000105007">
    <property type="component" value="Segment"/>
</dbReference>
<dbReference type="SUPFAM" id="SSF52540">
    <property type="entry name" value="P-loop containing nucleoside triphosphate hydrolases"/>
    <property type="match status" value="1"/>
</dbReference>
<dbReference type="EMBL" id="KT159937">
    <property type="protein sequence ID" value="AKR04244.1"/>
    <property type="molecule type" value="Genomic_DNA"/>
</dbReference>
<dbReference type="GO" id="GO:0005524">
    <property type="term" value="F:ATP binding"/>
    <property type="evidence" value="ECO:0007669"/>
    <property type="project" value="UniProtKB-KW"/>
</dbReference>
<gene>
    <name evidence="12" type="ORF">SGPV120</name>
</gene>
<evidence type="ECO:0000256" key="1">
    <source>
        <dbReference type="ARBA" id="ARBA00004328"/>
    </source>
</evidence>
<keyword evidence="7" id="KW-0426">Late protein</keyword>
<dbReference type="InterPro" id="IPR001650">
    <property type="entry name" value="Helicase_C-like"/>
</dbReference>
<accession>A0A0H4YFL9</accession>
<name>A0A0H4YFL9_9POXV</name>
<keyword evidence="2" id="KW-0547">Nucleotide-binding</keyword>
<keyword evidence="4 12" id="KW-0347">Helicase</keyword>
<dbReference type="InterPro" id="IPR050742">
    <property type="entry name" value="Helicase_Restrict-Modif_Enz"/>
</dbReference>
<dbReference type="GO" id="GO:0004386">
    <property type="term" value="F:helicase activity"/>
    <property type="evidence" value="ECO:0007669"/>
    <property type="project" value="UniProtKB-KW"/>
</dbReference>
<evidence type="ECO:0000313" key="13">
    <source>
        <dbReference type="Proteomes" id="UP000105007"/>
    </source>
</evidence>
<organism evidence="12 13">
    <name type="scientific">Salmon gill poxvirus</name>
    <dbReference type="NCBI Taxonomy" id="1680908"/>
    <lineage>
        <taxon>Viruses</taxon>
        <taxon>Varidnaviria</taxon>
        <taxon>Bamfordvirae</taxon>
        <taxon>Nucleocytoviricota</taxon>
        <taxon>Pokkesviricetes</taxon>
        <taxon>Chitovirales</taxon>
        <taxon>Poxviridae</taxon>
        <taxon>Chordopoxvirinae</taxon>
        <taxon>Salmonpoxvirus</taxon>
        <taxon>Salmonpoxvirus gillpox</taxon>
        <taxon>Salmon gillpox virus</taxon>
    </lineage>
</organism>
<reference evidence="12 13" key="1">
    <citation type="journal article" date="2015" name="J. Virol.">
        <title>Salmon gill poxvirus, the deepest representative of the Chordopoxvirinae.</title>
        <authorList>
            <person name="Gjessing M.C."/>
            <person name="Yutin N."/>
            <person name="Tengs T."/>
            <person name="Senkevich T."/>
            <person name="Koonin E.V."/>
            <person name="Ronning H.P."/>
            <person name="Alarson M."/>
            <person name="Ylving S."/>
            <person name="Lie K.-I."/>
            <person name="Saure B."/>
            <person name="Tran L."/>
            <person name="Moss B."/>
            <person name="Dale O.B."/>
        </authorList>
    </citation>
    <scope>NUCLEOTIDE SEQUENCE [LARGE SCALE GENOMIC DNA]</scope>
    <source>
        <strain evidence="12">2012-04-F277-L3G</strain>
    </source>
</reference>
<dbReference type="GO" id="GO:0044423">
    <property type="term" value="C:virion component"/>
    <property type="evidence" value="ECO:0007669"/>
    <property type="project" value="UniProtKB-KW"/>
</dbReference>
<sequence>MASGKKNMRTCGKLAKNYIDLISKNTFEKGILTWDAEHSNEQENPIILTKVRPDISIVIPLGYWSNPILKNYPKIDYNMTTLIPDLKYKEIELRDYQVTPYSIISSTIDKKIEESRPCFLRLIMPCGFGKTMMAVKLIQELKIKTAVILWCTSLMTQWMESLKFGGITDVVGSQGSIPDTLELINLKYPDIIIITAAHLVRRDCRKLIQSKYDMIFIDESHKYNLNNVNGLKKFLHFYPCPFTFFLTATPRVINSFYCNDILSFCKDNKILKKYRVLSSTSSVMSEQTKKIYEGYDSVKDRYKMMRGMVLEKDTYRLEYILETVKDYFADDMFDCGIVLTKSRNVMKILFNSLLEEFPEHVYVADAEKTKETQVLLQYLKKKKCFILVSTFQYAGTGLDLPNLDAVFFSSPMISRTDVIQSAGRVSRFNPKKPIRLAVVFNVSSILNWINIMRKGSKLVTETLSSLDWVEDISVPK</sequence>
<dbReference type="Gene3D" id="3.40.50.300">
    <property type="entry name" value="P-loop containing nucleotide triphosphate hydrolases"/>
    <property type="match status" value="2"/>
</dbReference>
<dbReference type="PROSITE" id="PS51192">
    <property type="entry name" value="HELICASE_ATP_BIND_1"/>
    <property type="match status" value="1"/>
</dbReference>
<dbReference type="RefSeq" id="YP_009162492.1">
    <property type="nucleotide sequence ID" value="NC_027707.1"/>
</dbReference>
<keyword evidence="13" id="KW-1185">Reference proteome</keyword>
<dbReference type="GO" id="GO:0016787">
    <property type="term" value="F:hydrolase activity"/>
    <property type="evidence" value="ECO:0007669"/>
    <property type="project" value="UniProtKB-KW"/>
</dbReference>
<proteinExistence type="inferred from homology"/>
<evidence type="ECO:0000259" key="11">
    <source>
        <dbReference type="PROSITE" id="PS51192"/>
    </source>
</evidence>
<dbReference type="OrthoDB" id="4131at10239"/>
<comment type="similarity">
    <text evidence="10">Belongs to the helicase family. Poxviruses subfamily.</text>
</comment>
<comment type="subcellular location">
    <subcellularLocation>
        <location evidence="1">Virion</location>
    </subcellularLocation>
</comment>
<evidence type="ECO:0000256" key="8">
    <source>
        <dbReference type="ARBA" id="ARBA00023163"/>
    </source>
</evidence>
<dbReference type="PANTHER" id="PTHR47396">
    <property type="entry name" value="TYPE I RESTRICTION ENZYME ECOKI R PROTEIN"/>
    <property type="match status" value="1"/>
</dbReference>
<dbReference type="SMART" id="SM00487">
    <property type="entry name" value="DEXDc"/>
    <property type="match status" value="1"/>
</dbReference>
<keyword evidence="3" id="KW-0378">Hydrolase</keyword>
<evidence type="ECO:0000256" key="3">
    <source>
        <dbReference type="ARBA" id="ARBA00022801"/>
    </source>
</evidence>
<evidence type="ECO:0000256" key="7">
    <source>
        <dbReference type="ARBA" id="ARBA00022921"/>
    </source>
</evidence>
<dbReference type="GO" id="GO:0003677">
    <property type="term" value="F:DNA binding"/>
    <property type="evidence" value="ECO:0007669"/>
    <property type="project" value="InterPro"/>
</dbReference>
<evidence type="ECO:0000256" key="4">
    <source>
        <dbReference type="ARBA" id="ARBA00022806"/>
    </source>
</evidence>
<keyword evidence="5" id="KW-0067">ATP-binding</keyword>
<dbReference type="CDD" id="cd18785">
    <property type="entry name" value="SF2_C"/>
    <property type="match status" value="1"/>
</dbReference>
<dbReference type="KEGG" id="vg:25392287"/>
<dbReference type="InterPro" id="IPR014001">
    <property type="entry name" value="Helicase_ATP-bd"/>
</dbReference>
<comment type="function">
    <text evidence="9">DNA helicase which seems to act as a postreplicative transcription termination factor. Involved in ATP-dependent release of nascent RNA. Forms a stable complex with single-stranded DNA, and to a lesser extent RNA.</text>
</comment>
<dbReference type="Pfam" id="PF00271">
    <property type="entry name" value="Helicase_C"/>
    <property type="match status" value="1"/>
</dbReference>
<dbReference type="SMART" id="SM00490">
    <property type="entry name" value="HELICc"/>
    <property type="match status" value="1"/>
</dbReference>
<feature type="domain" description="Helicase ATP-binding" evidence="11">
    <location>
        <begin position="111"/>
        <end position="268"/>
    </location>
</feature>
<evidence type="ECO:0000313" key="12">
    <source>
        <dbReference type="EMBL" id="AKR04244.1"/>
    </source>
</evidence>